<dbReference type="Gene3D" id="3.30.70.1230">
    <property type="entry name" value="Nucleotide cyclase"/>
    <property type="match status" value="1"/>
</dbReference>
<dbReference type="Gene3D" id="6.10.250.780">
    <property type="match status" value="1"/>
</dbReference>
<evidence type="ECO:0000256" key="7">
    <source>
        <dbReference type="RuleBase" id="RU000405"/>
    </source>
</evidence>
<dbReference type="GO" id="GO:0004383">
    <property type="term" value="F:guanylate cyclase activity"/>
    <property type="evidence" value="ECO:0007669"/>
    <property type="project" value="TreeGrafter"/>
</dbReference>
<gene>
    <name evidence="11" type="primary">LOC109468403</name>
</gene>
<evidence type="ECO:0000259" key="9">
    <source>
        <dbReference type="PROSITE" id="PS50125"/>
    </source>
</evidence>
<dbReference type="InterPro" id="IPR001054">
    <property type="entry name" value="A/G_cyclase"/>
</dbReference>
<keyword evidence="3" id="KW-0547">Nucleotide-binding</keyword>
<dbReference type="FunFam" id="3.30.70.1230:FF:000096">
    <property type="entry name" value="Guanylate cyclase"/>
    <property type="match status" value="1"/>
</dbReference>
<accession>A0A6P4YUA1</accession>
<evidence type="ECO:0000256" key="1">
    <source>
        <dbReference type="ARBA" id="ARBA00004370"/>
    </source>
</evidence>
<dbReference type="GO" id="GO:0004016">
    <property type="term" value="F:adenylate cyclase activity"/>
    <property type="evidence" value="ECO:0007669"/>
    <property type="project" value="TreeGrafter"/>
</dbReference>
<dbReference type="RefSeq" id="XP_019622212.1">
    <property type="nucleotide sequence ID" value="XM_019766653.1"/>
</dbReference>
<dbReference type="PANTHER" id="PTHR11920">
    <property type="entry name" value="GUANYLYL CYCLASE"/>
    <property type="match status" value="1"/>
</dbReference>
<sequence>MALYAKARSSHDDSSPPKLKGKQFVRLVVLLFLALLPIFGMVVQNGLTLQESTALKRSGQETGKEIVFSTEIGHIVHDLALERGATSLFISSGGDTDIYYRLLRVHEKTDDSIGRLSRWLPYDKHYPDNFNSSEELRAHLAQHRSDVWFRRNETSVEEPSQEIQFYTDINKMLIHIMSATLSRADTSHLWTTIVAYQMLVGSIESANLELDLGWTFFNKEGFTTEELIFYDETLAIGNSQLESAIVYIHAVEDNLKKQFHGTPEERELTRLRKQIKENKVSSNSAEDGAKWLEVMDAYTHVLEEIDLKLSEEVLEIIDGILRQNDVRLSTGFSVLIVVACIGPVIVLGVYKMASESQAVAANLEKVTTKLADEQKKSDKLLYSVFPSIIVESMKKADTVPAEYFDQATIMFSDVVGFTEATASLSPHKIIDLLNRMDQVFEAVFTRYDVYKVETMAGSYMLASGLPTKNGDQHAEQIACAALHLLSAARGFHPMHIPYPMEFRIGIHTGPCVAGVVGSKRPRYYVFGNTVNVAQSLEQTAQPSRIQISSSTSELLLSLGGVFNMEPRGEVSIKEGVAMTTYWLSQGEGRKMSH</sequence>
<reference evidence="11" key="1">
    <citation type="submission" date="2025-08" db="UniProtKB">
        <authorList>
            <consortium name="RefSeq"/>
        </authorList>
    </citation>
    <scope>IDENTIFICATION</scope>
    <source>
        <tissue evidence="11">Gonad</tissue>
    </source>
</reference>
<dbReference type="Pfam" id="PF08376">
    <property type="entry name" value="NIT"/>
    <property type="match status" value="1"/>
</dbReference>
<dbReference type="InterPro" id="IPR050401">
    <property type="entry name" value="Cyclic_nucleotide_synthase"/>
</dbReference>
<dbReference type="SMART" id="SM00044">
    <property type="entry name" value="CYCc"/>
    <property type="match status" value="1"/>
</dbReference>
<organism evidence="10 11">
    <name type="scientific">Branchiostoma belcheri</name>
    <name type="common">Amphioxus</name>
    <dbReference type="NCBI Taxonomy" id="7741"/>
    <lineage>
        <taxon>Eukaryota</taxon>
        <taxon>Metazoa</taxon>
        <taxon>Chordata</taxon>
        <taxon>Cephalochordata</taxon>
        <taxon>Leptocardii</taxon>
        <taxon>Amphioxiformes</taxon>
        <taxon>Branchiostomatidae</taxon>
        <taxon>Branchiostoma</taxon>
    </lineage>
</organism>
<dbReference type="GO" id="GO:0035556">
    <property type="term" value="P:intracellular signal transduction"/>
    <property type="evidence" value="ECO:0007669"/>
    <property type="project" value="InterPro"/>
</dbReference>
<evidence type="ECO:0000313" key="11">
    <source>
        <dbReference type="RefSeq" id="XP_019622212.1"/>
    </source>
</evidence>
<dbReference type="GO" id="GO:0005886">
    <property type="term" value="C:plasma membrane"/>
    <property type="evidence" value="ECO:0007669"/>
    <property type="project" value="TreeGrafter"/>
</dbReference>
<evidence type="ECO:0000313" key="10">
    <source>
        <dbReference type="Proteomes" id="UP000515135"/>
    </source>
</evidence>
<keyword evidence="6 7" id="KW-0456">Lyase</keyword>
<protein>
    <submittedName>
        <fullName evidence="11">Soluble guanylate cyclase gcy-33-like</fullName>
    </submittedName>
</protein>
<dbReference type="Proteomes" id="UP000515135">
    <property type="component" value="Unplaced"/>
</dbReference>
<proteinExistence type="inferred from homology"/>
<keyword evidence="5 8" id="KW-0472">Membrane</keyword>
<dbReference type="InterPro" id="IPR029787">
    <property type="entry name" value="Nucleotide_cyclase"/>
</dbReference>
<dbReference type="PROSITE" id="PS00452">
    <property type="entry name" value="GUANYLATE_CYCLASE_1"/>
    <property type="match status" value="1"/>
</dbReference>
<dbReference type="CDD" id="cd07302">
    <property type="entry name" value="CHD"/>
    <property type="match status" value="1"/>
</dbReference>
<feature type="domain" description="Guanylate cyclase" evidence="9">
    <location>
        <begin position="408"/>
        <end position="537"/>
    </location>
</feature>
<comment type="subcellular location">
    <subcellularLocation>
        <location evidence="1">Membrane</location>
    </subcellularLocation>
</comment>
<evidence type="ECO:0000256" key="4">
    <source>
        <dbReference type="ARBA" id="ARBA00022989"/>
    </source>
</evidence>
<comment type="similarity">
    <text evidence="7">Belongs to the adenylyl cyclase class-4/guanylyl cyclase family.</text>
</comment>
<dbReference type="Pfam" id="PF00211">
    <property type="entry name" value="Guanylate_cyc"/>
    <property type="match status" value="1"/>
</dbReference>
<feature type="transmembrane region" description="Helical" evidence="8">
    <location>
        <begin position="24"/>
        <end position="43"/>
    </location>
</feature>
<dbReference type="OrthoDB" id="1890790at2759"/>
<dbReference type="GO" id="GO:0001653">
    <property type="term" value="F:peptide receptor activity"/>
    <property type="evidence" value="ECO:0007669"/>
    <property type="project" value="TreeGrafter"/>
</dbReference>
<dbReference type="InterPro" id="IPR013587">
    <property type="entry name" value="Nitrate/nitrite_sensing"/>
</dbReference>
<evidence type="ECO:0000256" key="8">
    <source>
        <dbReference type="SAM" id="Phobius"/>
    </source>
</evidence>
<dbReference type="GeneID" id="109468403"/>
<evidence type="ECO:0000256" key="5">
    <source>
        <dbReference type="ARBA" id="ARBA00023136"/>
    </source>
</evidence>
<dbReference type="GO" id="GO:0007168">
    <property type="term" value="P:receptor guanylyl cyclase signaling pathway"/>
    <property type="evidence" value="ECO:0007669"/>
    <property type="project" value="TreeGrafter"/>
</dbReference>
<dbReference type="GO" id="GO:0000166">
    <property type="term" value="F:nucleotide binding"/>
    <property type="evidence" value="ECO:0007669"/>
    <property type="project" value="UniProtKB-KW"/>
</dbReference>
<dbReference type="PROSITE" id="PS50125">
    <property type="entry name" value="GUANYLATE_CYCLASE_2"/>
    <property type="match status" value="1"/>
</dbReference>
<dbReference type="PANTHER" id="PTHR11920:SF501">
    <property type="entry name" value="GUANYLATE CYCLASE 32E"/>
    <property type="match status" value="1"/>
</dbReference>
<feature type="transmembrane region" description="Helical" evidence="8">
    <location>
        <begin position="331"/>
        <end position="350"/>
    </location>
</feature>
<dbReference type="InterPro" id="IPR018297">
    <property type="entry name" value="A/G_cyclase_CS"/>
</dbReference>
<keyword evidence="2 8" id="KW-0812">Transmembrane</keyword>
<evidence type="ECO:0000256" key="2">
    <source>
        <dbReference type="ARBA" id="ARBA00022692"/>
    </source>
</evidence>
<keyword evidence="10" id="KW-1185">Reference proteome</keyword>
<keyword evidence="4 8" id="KW-1133">Transmembrane helix</keyword>
<dbReference type="SUPFAM" id="SSF55073">
    <property type="entry name" value="Nucleotide cyclase"/>
    <property type="match status" value="1"/>
</dbReference>
<dbReference type="KEGG" id="bbel:109468403"/>
<name>A0A6P4YUA1_BRABE</name>
<evidence type="ECO:0000256" key="6">
    <source>
        <dbReference type="ARBA" id="ARBA00023239"/>
    </source>
</evidence>
<dbReference type="AlphaFoldDB" id="A0A6P4YUA1"/>
<evidence type="ECO:0000256" key="3">
    <source>
        <dbReference type="ARBA" id="ARBA00022741"/>
    </source>
</evidence>